<dbReference type="GO" id="GO:0071897">
    <property type="term" value="P:DNA biosynthetic process"/>
    <property type="evidence" value="ECO:0007669"/>
    <property type="project" value="UniProtKB-ARBA"/>
</dbReference>
<sequence>MRSFITKKLSNCLGPNLYPEIFDILLRFRLNAITFTADMKQAFLQIMLNEEDRDVTKFLFSNDPFDESQLPSVYRFTRVLFGISSSPFLLSATVKHHLKKHLEKYTDTVNFLNENIYVDDIIGSPPFVNQALTITLEATKIFGDASISLHKWQTNSKSLHKASQDKGVISDENPHFETFEKIICPTKKYLAKPLDEITSPLPSDRINQTPAFSVCGLDFAGPLYVNNFGELQKSYIVLFTCGVSRIHLEFGVPI</sequence>
<dbReference type="PANTHER" id="PTHR47331:SF5">
    <property type="entry name" value="RIBONUCLEASE H"/>
    <property type="match status" value="1"/>
</dbReference>
<gene>
    <name evidence="1" type="primary">AVEN_74845_1</name>
    <name evidence="1" type="ORF">TNIN_312191</name>
</gene>
<protein>
    <submittedName>
        <fullName evidence="1">DUF1758 domain-containing protein</fullName>
    </submittedName>
</protein>
<dbReference type="AlphaFoldDB" id="A0A8X6YVB2"/>
<dbReference type="InterPro" id="IPR043502">
    <property type="entry name" value="DNA/RNA_pol_sf"/>
</dbReference>
<dbReference type="InterPro" id="IPR043128">
    <property type="entry name" value="Rev_trsase/Diguanyl_cyclase"/>
</dbReference>
<keyword evidence="2" id="KW-1185">Reference proteome</keyword>
<dbReference type="EMBL" id="BMAV01022545">
    <property type="protein sequence ID" value="GFY77653.1"/>
    <property type="molecule type" value="Genomic_DNA"/>
</dbReference>
<dbReference type="PANTHER" id="PTHR47331">
    <property type="entry name" value="PHD-TYPE DOMAIN-CONTAINING PROTEIN"/>
    <property type="match status" value="1"/>
</dbReference>
<dbReference type="Gene3D" id="3.30.70.270">
    <property type="match status" value="1"/>
</dbReference>
<dbReference type="OrthoDB" id="5977368at2759"/>
<accession>A0A8X6YVB2</accession>
<dbReference type="Proteomes" id="UP000886998">
    <property type="component" value="Unassembled WGS sequence"/>
</dbReference>
<evidence type="ECO:0000313" key="1">
    <source>
        <dbReference type="EMBL" id="GFY77653.1"/>
    </source>
</evidence>
<comment type="caution">
    <text evidence="1">The sequence shown here is derived from an EMBL/GenBank/DDBJ whole genome shotgun (WGS) entry which is preliminary data.</text>
</comment>
<dbReference type="SUPFAM" id="SSF56672">
    <property type="entry name" value="DNA/RNA polymerases"/>
    <property type="match status" value="1"/>
</dbReference>
<name>A0A8X6YVB2_9ARAC</name>
<proteinExistence type="predicted"/>
<dbReference type="Gene3D" id="3.10.10.10">
    <property type="entry name" value="HIV Type 1 Reverse Transcriptase, subunit A, domain 1"/>
    <property type="match status" value="1"/>
</dbReference>
<reference evidence="1" key="1">
    <citation type="submission" date="2020-08" db="EMBL/GenBank/DDBJ databases">
        <title>Multicomponent nature underlies the extraordinary mechanical properties of spider dragline silk.</title>
        <authorList>
            <person name="Kono N."/>
            <person name="Nakamura H."/>
            <person name="Mori M."/>
            <person name="Yoshida Y."/>
            <person name="Ohtoshi R."/>
            <person name="Malay A.D."/>
            <person name="Moran D.A.P."/>
            <person name="Tomita M."/>
            <person name="Numata K."/>
            <person name="Arakawa K."/>
        </authorList>
    </citation>
    <scope>NUCLEOTIDE SEQUENCE</scope>
</reference>
<organism evidence="1 2">
    <name type="scientific">Trichonephila inaurata madagascariensis</name>
    <dbReference type="NCBI Taxonomy" id="2747483"/>
    <lineage>
        <taxon>Eukaryota</taxon>
        <taxon>Metazoa</taxon>
        <taxon>Ecdysozoa</taxon>
        <taxon>Arthropoda</taxon>
        <taxon>Chelicerata</taxon>
        <taxon>Arachnida</taxon>
        <taxon>Araneae</taxon>
        <taxon>Araneomorphae</taxon>
        <taxon>Entelegynae</taxon>
        <taxon>Araneoidea</taxon>
        <taxon>Nephilidae</taxon>
        <taxon>Trichonephila</taxon>
        <taxon>Trichonephila inaurata</taxon>
    </lineage>
</organism>
<evidence type="ECO:0000313" key="2">
    <source>
        <dbReference type="Proteomes" id="UP000886998"/>
    </source>
</evidence>